<name>A0A9R1CVN1_9BACT</name>
<organism evidence="2 3">
    <name type="scientific">Prevotella lacticifex</name>
    <dbReference type="NCBI Taxonomy" id="2854755"/>
    <lineage>
        <taxon>Bacteria</taxon>
        <taxon>Pseudomonadati</taxon>
        <taxon>Bacteroidota</taxon>
        <taxon>Bacteroidia</taxon>
        <taxon>Bacteroidales</taxon>
        <taxon>Prevotellaceae</taxon>
        <taxon>Prevotella</taxon>
    </lineage>
</organism>
<keyword evidence="1" id="KW-0472">Membrane</keyword>
<feature type="transmembrane region" description="Helical" evidence="1">
    <location>
        <begin position="147"/>
        <end position="164"/>
    </location>
</feature>
<feature type="transmembrane region" description="Helical" evidence="1">
    <location>
        <begin position="254"/>
        <end position="275"/>
    </location>
</feature>
<accession>A0A9R1CVN1</accession>
<evidence type="ECO:0000313" key="2">
    <source>
        <dbReference type="EMBL" id="GJG58266.1"/>
    </source>
</evidence>
<gene>
    <name evidence="2" type="ORF">PRLR5076_11170</name>
</gene>
<dbReference type="Proteomes" id="UP000825483">
    <property type="component" value="Unassembled WGS sequence"/>
</dbReference>
<dbReference type="PANTHER" id="PTHR36844:SF1">
    <property type="entry name" value="PROTEASE PRSW"/>
    <property type="match status" value="1"/>
</dbReference>
<reference evidence="2" key="1">
    <citation type="journal article" date="2022" name="Int. J. Syst. Evol. Microbiol.">
        <title>Prevotella lacticifex sp. nov., isolated from the rumen of cows.</title>
        <authorList>
            <person name="Shinkai T."/>
            <person name="Ikeyama N."/>
            <person name="Kumagai M."/>
            <person name="Ohmori H."/>
            <person name="Sakamoto M."/>
            <person name="Ohkuma M."/>
            <person name="Mitsumori M."/>
        </authorList>
    </citation>
    <scope>NUCLEOTIDE SEQUENCE</scope>
    <source>
        <strain evidence="2">R5076</strain>
    </source>
</reference>
<feature type="transmembrane region" description="Helical" evidence="1">
    <location>
        <begin position="115"/>
        <end position="135"/>
    </location>
</feature>
<keyword evidence="1" id="KW-0812">Transmembrane</keyword>
<sequence length="341" mass="38757">MLIITRNDHDYGPFDEREVARYVEEGRLLLHDKARDADTGREGIVRDFLMAKGLRPHVRNNGTLGQQLDYVGREFIFPRESMRRTNLFEDKRMLILAVVGLSLSFIMMMPVGGYLAFYVVSLYFATIWGMFFYYMFRTRQVNLKTTVSTFFLTQLGVFIIFSGLNQLNFFYVFTHAPFPLSIVGYILGVGLTEEFAKQVPLYILQNRSREPMLPQTMVYYGLMAGIAFGVFEGVQYQTQVNIQADYTTAFVLNIARLTSLPFLHAVWAGIGGYFIGMAGLYPRYRKALCTLAAVIPATLHGLYDSFAGVMYLVALAVAVVSVLLLMGYLERSGAIRQRLRN</sequence>
<keyword evidence="1" id="KW-1133">Transmembrane helix</keyword>
<evidence type="ECO:0000256" key="1">
    <source>
        <dbReference type="SAM" id="Phobius"/>
    </source>
</evidence>
<keyword evidence="3" id="KW-1185">Reference proteome</keyword>
<dbReference type="GO" id="GO:0008233">
    <property type="term" value="F:peptidase activity"/>
    <property type="evidence" value="ECO:0007669"/>
    <property type="project" value="InterPro"/>
</dbReference>
<dbReference type="Pfam" id="PF13367">
    <property type="entry name" value="PrsW-protease"/>
    <property type="match status" value="1"/>
</dbReference>
<proteinExistence type="predicted"/>
<dbReference type="PANTHER" id="PTHR36844">
    <property type="entry name" value="PROTEASE PRSW"/>
    <property type="match status" value="1"/>
</dbReference>
<evidence type="ECO:0000313" key="3">
    <source>
        <dbReference type="Proteomes" id="UP000825483"/>
    </source>
</evidence>
<dbReference type="EMBL" id="BPUB01000001">
    <property type="protein sequence ID" value="GJG58266.1"/>
    <property type="molecule type" value="Genomic_DNA"/>
</dbReference>
<protein>
    <recommendedName>
        <fullName evidence="4">PrsW family intramembrane metalloprotease</fullName>
    </recommendedName>
</protein>
<feature type="transmembrane region" description="Helical" evidence="1">
    <location>
        <begin position="309"/>
        <end position="329"/>
    </location>
</feature>
<feature type="transmembrane region" description="Helical" evidence="1">
    <location>
        <begin position="93"/>
        <end position="109"/>
    </location>
</feature>
<dbReference type="RefSeq" id="WP_223927373.1">
    <property type="nucleotide sequence ID" value="NZ_BPTU01000003.1"/>
</dbReference>
<comment type="caution">
    <text evidence="2">The sequence shown here is derived from an EMBL/GenBank/DDBJ whole genome shotgun (WGS) entry which is preliminary data.</text>
</comment>
<dbReference type="GeneID" id="72468048"/>
<feature type="transmembrane region" description="Helical" evidence="1">
    <location>
        <begin position="217"/>
        <end position="234"/>
    </location>
</feature>
<dbReference type="InterPro" id="IPR026898">
    <property type="entry name" value="PrsW"/>
</dbReference>
<evidence type="ECO:0008006" key="4">
    <source>
        <dbReference type="Google" id="ProtNLM"/>
    </source>
</evidence>
<dbReference type="AlphaFoldDB" id="A0A9R1CVN1"/>